<dbReference type="Proteomes" id="UP000048948">
    <property type="component" value="Unassembled WGS sequence"/>
</dbReference>
<dbReference type="Proteomes" id="UP000049023">
    <property type="component" value="Unassembled WGS sequence"/>
</dbReference>
<evidence type="ECO:0000313" key="6">
    <source>
        <dbReference type="Proteomes" id="UP000049023"/>
    </source>
</evidence>
<name>A0A655AAK0_MYCTX</name>
<sequence length="62" mass="6633">MKLRIAGTAPPIQTRSSTISDHTFVASNCGIEISVTPRMALKMTVVNAATWNIGSGSSRRSR</sequence>
<organism evidence="2 6">
    <name type="scientific">Mycobacterium tuberculosis</name>
    <dbReference type="NCBI Taxonomy" id="1773"/>
    <lineage>
        <taxon>Bacteria</taxon>
        <taxon>Bacillati</taxon>
        <taxon>Actinomycetota</taxon>
        <taxon>Actinomycetes</taxon>
        <taxon>Mycobacteriales</taxon>
        <taxon>Mycobacteriaceae</taxon>
        <taxon>Mycobacterium</taxon>
        <taxon>Mycobacterium tuberculosis complex</taxon>
    </lineage>
</organism>
<dbReference type="Proteomes" id="UP000048289">
    <property type="component" value="Unassembled WGS sequence"/>
</dbReference>
<reference evidence="4 5" key="1">
    <citation type="submission" date="2015-03" db="EMBL/GenBank/DDBJ databases">
        <authorList>
            <consortium name="Pathogen Informatics"/>
        </authorList>
    </citation>
    <scope>NUCLEOTIDE SEQUENCE [LARGE SCALE GENOMIC DNA]</scope>
    <source>
        <strain evidence="3 5">Bir 172</strain>
        <strain evidence="2 6">Bir 187</strain>
        <strain evidence="1 4">G09901357</strain>
    </source>
</reference>
<protein>
    <submittedName>
        <fullName evidence="2">Uncharacterized protein</fullName>
    </submittedName>
</protein>
<evidence type="ECO:0000313" key="4">
    <source>
        <dbReference type="Proteomes" id="UP000048289"/>
    </source>
</evidence>
<evidence type="ECO:0000313" key="5">
    <source>
        <dbReference type="Proteomes" id="UP000048948"/>
    </source>
</evidence>
<dbReference type="EMBL" id="CNFU01000667">
    <property type="protein sequence ID" value="CKS29400.1"/>
    <property type="molecule type" value="Genomic_DNA"/>
</dbReference>
<proteinExistence type="predicted"/>
<dbReference type="EMBL" id="CNGE01000360">
    <property type="protein sequence ID" value="CKS57227.1"/>
    <property type="molecule type" value="Genomic_DNA"/>
</dbReference>
<gene>
    <name evidence="1" type="ORF">ERS007681_00749</name>
    <name evidence="3" type="ORF">ERS027646_02099</name>
    <name evidence="2" type="ORF">ERS027661_02867</name>
</gene>
<accession>A0A655AAK0</accession>
<dbReference type="AlphaFoldDB" id="A0A655AAK0"/>
<dbReference type="EMBL" id="CFOE01000059">
    <property type="protein sequence ID" value="CFE37463.1"/>
    <property type="molecule type" value="Genomic_DNA"/>
</dbReference>
<evidence type="ECO:0000313" key="1">
    <source>
        <dbReference type="EMBL" id="CFE37463.1"/>
    </source>
</evidence>
<evidence type="ECO:0000313" key="2">
    <source>
        <dbReference type="EMBL" id="CKS29400.1"/>
    </source>
</evidence>
<evidence type="ECO:0000313" key="3">
    <source>
        <dbReference type="EMBL" id="CKS57227.1"/>
    </source>
</evidence>